<dbReference type="PATRIC" id="fig|562.7396.peg.3877"/>
<dbReference type="SUPFAM" id="SSF52540">
    <property type="entry name" value="P-loop containing nucleoside triphosphate hydrolases"/>
    <property type="match status" value="1"/>
</dbReference>
<feature type="coiled-coil region" evidence="1">
    <location>
        <begin position="3"/>
        <end position="30"/>
    </location>
</feature>
<sequence>MMTFNLREQQTRLQARMDELRAEIAFAQKGEKPWPYRSCLMREGRGYCEKHGKYHTHILVWSDRNGEDREKISCCPDCLIAEANDLTMELSSLKAEELTDNAGIALRFRDCEFDNYLEVNPDAARNLAACRRYAENWPDMLENGTSLVMTGSCGTGKNHLAVSMAKHIIRNHLASVEITDVMRLTRAVKNCWRNDSEKTADEVIEHYASLDLLIIDEVGVQFGSAAEMAILQEIINARYESILPTILISNLSPEELWAFISPRIADRITDGGRNWLSFNWPSYRAHIGGVAA</sequence>
<protein>
    <submittedName>
        <fullName evidence="3">ATPase AAA</fullName>
    </submittedName>
</protein>
<dbReference type="InterPro" id="IPR027417">
    <property type="entry name" value="P-loop_NTPase"/>
</dbReference>
<comment type="caution">
    <text evidence="3">The sequence shown here is derived from an EMBL/GenBank/DDBJ whole genome shotgun (WGS) entry which is preliminary data.</text>
</comment>
<feature type="domain" description="IstB-like ATP-binding" evidence="2">
    <location>
        <begin position="140"/>
        <end position="256"/>
    </location>
</feature>
<organism evidence="3 4">
    <name type="scientific">Escherichia coli</name>
    <dbReference type="NCBI Taxonomy" id="562"/>
    <lineage>
        <taxon>Bacteria</taxon>
        <taxon>Pseudomonadati</taxon>
        <taxon>Pseudomonadota</taxon>
        <taxon>Gammaproteobacteria</taxon>
        <taxon>Enterobacterales</taxon>
        <taxon>Enterobacteriaceae</taxon>
        <taxon>Escherichia</taxon>
    </lineage>
</organism>
<evidence type="ECO:0000313" key="3">
    <source>
        <dbReference type="EMBL" id="KNF65921.1"/>
    </source>
</evidence>
<dbReference type="InterPro" id="IPR002611">
    <property type="entry name" value="IstB_ATP-bd"/>
</dbReference>
<evidence type="ECO:0000259" key="2">
    <source>
        <dbReference type="Pfam" id="PF01695"/>
    </source>
</evidence>
<reference evidence="3 4" key="1">
    <citation type="submission" date="2015-07" db="EMBL/GenBank/DDBJ databases">
        <title>Genome sequences of 64 non-O157:H7 Shiga toxin-producing Escherichia coli strains.</title>
        <authorList>
            <person name="Gonzalez-Escalona N."/>
            <person name="Toro M."/>
            <person name="Timme R."/>
            <person name="Payne J."/>
        </authorList>
    </citation>
    <scope>NUCLEOTIDE SEQUENCE [LARGE SCALE GENOMIC DNA]</scope>
    <source>
        <strain evidence="3 4">CFSAN026843</strain>
    </source>
</reference>
<dbReference type="RefSeq" id="WP_047085111.1">
    <property type="nucleotide sequence ID" value="NZ_BFKY01000158.1"/>
</dbReference>
<dbReference type="Proteomes" id="UP000037564">
    <property type="component" value="Unassembled WGS sequence"/>
</dbReference>
<evidence type="ECO:0000313" key="4">
    <source>
        <dbReference type="Proteomes" id="UP000037564"/>
    </source>
</evidence>
<accession>A0A0B0VKG7</accession>
<gene>
    <name evidence="3" type="ORF">WR15_18925</name>
</gene>
<name>A0A0B0VKG7_ECOLX</name>
<dbReference type="EMBL" id="LGZN01000053">
    <property type="protein sequence ID" value="KNF65921.1"/>
    <property type="molecule type" value="Genomic_DNA"/>
</dbReference>
<dbReference type="GO" id="GO:0005524">
    <property type="term" value="F:ATP binding"/>
    <property type="evidence" value="ECO:0007669"/>
    <property type="project" value="InterPro"/>
</dbReference>
<dbReference type="PANTHER" id="PTHR30050:SF4">
    <property type="entry name" value="ATP-BINDING PROTEIN RV3427C IN INSERTION SEQUENCE-RELATED"/>
    <property type="match status" value="1"/>
</dbReference>
<evidence type="ECO:0000256" key="1">
    <source>
        <dbReference type="SAM" id="Coils"/>
    </source>
</evidence>
<proteinExistence type="predicted"/>
<dbReference type="Pfam" id="PF01695">
    <property type="entry name" value="IstB_IS21"/>
    <property type="match status" value="1"/>
</dbReference>
<dbReference type="Gene3D" id="3.40.50.300">
    <property type="entry name" value="P-loop containing nucleotide triphosphate hydrolases"/>
    <property type="match status" value="1"/>
</dbReference>
<dbReference type="AlphaFoldDB" id="A0A0B0VKG7"/>
<dbReference type="PANTHER" id="PTHR30050">
    <property type="entry name" value="CHROMOSOMAL REPLICATION INITIATOR PROTEIN DNAA"/>
    <property type="match status" value="1"/>
</dbReference>
<dbReference type="GO" id="GO:0006260">
    <property type="term" value="P:DNA replication"/>
    <property type="evidence" value="ECO:0007669"/>
    <property type="project" value="TreeGrafter"/>
</dbReference>
<keyword evidence="1" id="KW-0175">Coiled coil</keyword>